<dbReference type="Pfam" id="PF12705">
    <property type="entry name" value="PDDEXK_1"/>
    <property type="match status" value="1"/>
</dbReference>
<dbReference type="Gene3D" id="3.90.320.10">
    <property type="match status" value="1"/>
</dbReference>
<evidence type="ECO:0000259" key="1">
    <source>
        <dbReference type="Pfam" id="PF12705"/>
    </source>
</evidence>
<evidence type="ECO:0000313" key="2">
    <source>
        <dbReference type="EMBL" id="XBP72000.1"/>
    </source>
</evidence>
<dbReference type="InterPro" id="IPR027417">
    <property type="entry name" value="P-loop_NTPase"/>
</dbReference>
<proteinExistence type="predicted"/>
<name>A0AAU7LWJ8_9BURK</name>
<protein>
    <submittedName>
        <fullName evidence="2">PD-(D/E)XK nuclease family protein</fullName>
    </submittedName>
</protein>
<dbReference type="RefSeq" id="WP_349281330.1">
    <property type="nucleotide sequence ID" value="NZ_CBCSCU010000002.1"/>
</dbReference>
<gene>
    <name evidence="2" type="ORF">ABLV49_09460</name>
</gene>
<organism evidence="2">
    <name type="scientific">Polaromonas hydrogenivorans</name>
    <dbReference type="NCBI Taxonomy" id="335476"/>
    <lineage>
        <taxon>Bacteria</taxon>
        <taxon>Pseudomonadati</taxon>
        <taxon>Pseudomonadota</taxon>
        <taxon>Betaproteobacteria</taxon>
        <taxon>Burkholderiales</taxon>
        <taxon>Comamonadaceae</taxon>
        <taxon>Polaromonas</taxon>
    </lineage>
</organism>
<sequence>MPLSSSPQPADTAVSVAARCWHQAMQRLAEIIASRGIHPAEVVVLLPYAQLIQQARQTWADNAGGTFFVPRFETTMNWATGLGGTLGMFTPSGVDLRMDVSVDMLTAASLLGQAGLAAQQDALAGRLVEAAWSLARVAASVLPAERQAWSESVAEALGVGLDSPVLALEAAVGRIALAWVAASGYASDRLFQAEPALFVVVEGFQVEPVNEALKLHFGERALSIALCLPEDEPDRSGAPQPSLHAALDDEDEAARAAACVLAHLAQGRSPVALIAQDRQLTRRVAAMLARRGIAMRDETGWKLSTSRAAASLMGLLRALPWDVSTDAVLDWLKNAPAFVAGTVTAAETEVRKFGVRAWRDLPAAPLDTLAVAQPLARQVNQLRDGLSRPRPLSIWLRDLRAALQSAGQWELLASDEAGQRVLDVLRLHEGADIEFEDAPVMKLREFTSWVNQALEAQTFSPEHPAAEQVVILPLAQLLGRSMQAVVLPGCDEIRLPVSPEPPGQWTPSQRELLGLPSREALARVARQAWDYTLQLPHVDLLWRTSEAGEHLMPSGFVQELLLSRSLAADRAGDPRSLRAVPACPTPRPLPTGEALPVRRLSASSYGDLRACPYRFFALRQLGLHESDELESELGKRDFGNWLHNLLCRFHEALKEAPAHDLPARVAMINIAAEQAAKELGLSHSEFLPFAAAWTPVRDGYLAWLAGHEATGARFDMAEQWLDMPLGSELTLIGKIDRMDRLPGGELLLIDYKTEPRTTTAERIKNGLEDSQLAFYAALVADDTLGAAYVNLGEKEPTRSYEQPDIVALRDALIDGILSDMARIAEGAPLPALGEGKACDYCAARGLCRKDFWSEP</sequence>
<accession>A0AAU7LWJ8</accession>
<feature type="domain" description="PD-(D/E)XK endonuclease-like" evidence="1">
    <location>
        <begin position="599"/>
        <end position="848"/>
    </location>
</feature>
<dbReference type="SUPFAM" id="SSF52540">
    <property type="entry name" value="P-loop containing nucleoside triphosphate hydrolases"/>
    <property type="match status" value="1"/>
</dbReference>
<dbReference type="InterPro" id="IPR011604">
    <property type="entry name" value="PDDEXK-like_dom_sf"/>
</dbReference>
<dbReference type="EMBL" id="CP157675">
    <property type="protein sequence ID" value="XBP72000.1"/>
    <property type="molecule type" value="Genomic_DNA"/>
</dbReference>
<dbReference type="AlphaFoldDB" id="A0AAU7LWJ8"/>
<dbReference type="InterPro" id="IPR038726">
    <property type="entry name" value="PDDEXK_AddAB-type"/>
</dbReference>
<reference evidence="2" key="1">
    <citation type="submission" date="2024-05" db="EMBL/GenBank/DDBJ databases">
        <authorList>
            <person name="Bunk B."/>
            <person name="Swiderski J."/>
            <person name="Sproer C."/>
            <person name="Thiel V."/>
        </authorList>
    </citation>
    <scope>NUCLEOTIDE SEQUENCE</scope>
    <source>
        <strain evidence="2">DSM 17735</strain>
    </source>
</reference>